<gene>
    <name evidence="2" type="ORF">KDW96_15750</name>
</gene>
<dbReference type="PANTHER" id="PTHR43792:SF1">
    <property type="entry name" value="N-ACETYLTRANSFERASE DOMAIN-CONTAINING PROTEIN"/>
    <property type="match status" value="1"/>
</dbReference>
<evidence type="ECO:0000259" key="1">
    <source>
        <dbReference type="PROSITE" id="PS51186"/>
    </source>
</evidence>
<dbReference type="InterPro" id="IPR016181">
    <property type="entry name" value="Acyl_CoA_acyltransferase"/>
</dbReference>
<evidence type="ECO:0000313" key="2">
    <source>
        <dbReference type="EMBL" id="UTW06616.1"/>
    </source>
</evidence>
<keyword evidence="3" id="KW-1185">Reference proteome</keyword>
<dbReference type="InterPro" id="IPR000182">
    <property type="entry name" value="GNAT_dom"/>
</dbReference>
<name>A0ABY5H2T9_9PSED</name>
<dbReference type="PANTHER" id="PTHR43792">
    <property type="entry name" value="GNAT FAMILY, PUTATIVE (AFU_ORTHOLOGUE AFUA_3G00765)-RELATED-RELATED"/>
    <property type="match status" value="1"/>
</dbReference>
<dbReference type="Gene3D" id="3.40.630.30">
    <property type="match status" value="1"/>
</dbReference>
<accession>A0ABY5H2T9</accession>
<feature type="domain" description="N-acetyltransferase" evidence="1">
    <location>
        <begin position="12"/>
        <end position="181"/>
    </location>
</feature>
<dbReference type="InterPro" id="IPR051531">
    <property type="entry name" value="N-acetyltransferase"/>
</dbReference>
<dbReference type="EMBL" id="CP073346">
    <property type="protein sequence ID" value="UTW06616.1"/>
    <property type="molecule type" value="Genomic_DNA"/>
</dbReference>
<evidence type="ECO:0000313" key="3">
    <source>
        <dbReference type="Proteomes" id="UP001059672"/>
    </source>
</evidence>
<organism evidence="2 3">
    <name type="scientific">Pseudomonas benzenivorans</name>
    <dbReference type="NCBI Taxonomy" id="556533"/>
    <lineage>
        <taxon>Bacteria</taxon>
        <taxon>Pseudomonadati</taxon>
        <taxon>Pseudomonadota</taxon>
        <taxon>Gammaproteobacteria</taxon>
        <taxon>Pseudomonadales</taxon>
        <taxon>Pseudomonadaceae</taxon>
        <taxon>Pseudomonas</taxon>
    </lineage>
</organism>
<dbReference type="SUPFAM" id="SSF55729">
    <property type="entry name" value="Acyl-CoA N-acyltransferases (Nat)"/>
    <property type="match status" value="1"/>
</dbReference>
<proteinExistence type="predicted"/>
<reference evidence="2" key="1">
    <citation type="submission" date="2021-04" db="EMBL/GenBank/DDBJ databases">
        <title>Oceanospirillales bacteria with DddD are important DMSP degraders in coastal seawater.</title>
        <authorList>
            <person name="Liu J."/>
        </authorList>
    </citation>
    <scope>NUCLEOTIDE SEQUENCE</scope>
    <source>
        <strain evidence="2">D13-4</strain>
    </source>
</reference>
<dbReference type="Pfam" id="PF13302">
    <property type="entry name" value="Acetyltransf_3"/>
    <property type="match status" value="1"/>
</dbReference>
<protein>
    <submittedName>
        <fullName evidence="2">GNAT family N-acetyltransferase</fullName>
    </submittedName>
</protein>
<dbReference type="RefSeq" id="WP_255837178.1">
    <property type="nucleotide sequence ID" value="NZ_CP073346.1"/>
</dbReference>
<sequence>MPAPIELHTSRLLLRRWRAEDRGAFAALNGDPEVMRHFPACLGREESDRLAERLEADFAEHGFGFWALARKDDGAFIGFTGLRPVTFDAPFCPAVEIAWRLTRDHWRQGLASEAARAALAWGFGPLGLEQIVSFTAVENLASQGVMRAIGMQHEPAQDFAHPALPAGHRLSRHVLYRLSRADWEAGR</sequence>
<dbReference type="Proteomes" id="UP001059672">
    <property type="component" value="Chromosome"/>
</dbReference>
<dbReference type="PROSITE" id="PS51186">
    <property type="entry name" value="GNAT"/>
    <property type="match status" value="1"/>
</dbReference>